<dbReference type="SUPFAM" id="SSF56176">
    <property type="entry name" value="FAD-binding/transporter-associated domain-like"/>
    <property type="match status" value="1"/>
</dbReference>
<dbReference type="GO" id="GO:0016491">
    <property type="term" value="F:oxidoreductase activity"/>
    <property type="evidence" value="ECO:0007669"/>
    <property type="project" value="UniProtKB-KW"/>
</dbReference>
<accession>A0A8H7NT57</accession>
<keyword evidence="2" id="KW-0285">Flavoprotein</keyword>
<evidence type="ECO:0000256" key="2">
    <source>
        <dbReference type="ARBA" id="ARBA00022630"/>
    </source>
</evidence>
<organism evidence="7 8">
    <name type="scientific">Rhodonia placenta</name>
    <dbReference type="NCBI Taxonomy" id="104341"/>
    <lineage>
        <taxon>Eukaryota</taxon>
        <taxon>Fungi</taxon>
        <taxon>Dikarya</taxon>
        <taxon>Basidiomycota</taxon>
        <taxon>Agaricomycotina</taxon>
        <taxon>Agaricomycetes</taxon>
        <taxon>Polyporales</taxon>
        <taxon>Adustoporiaceae</taxon>
        <taxon>Rhodonia</taxon>
    </lineage>
</organism>
<dbReference type="Proteomes" id="UP000639403">
    <property type="component" value="Unassembled WGS sequence"/>
</dbReference>
<protein>
    <recommendedName>
        <fullName evidence="6">FAD-binding PCMH-type domain-containing protein</fullName>
    </recommendedName>
</protein>
<evidence type="ECO:0000256" key="3">
    <source>
        <dbReference type="ARBA" id="ARBA00022827"/>
    </source>
</evidence>
<keyword evidence="5" id="KW-0732">Signal</keyword>
<comment type="similarity">
    <text evidence="1">Belongs to the oxygen-dependent FAD-linked oxidoreductase family.</text>
</comment>
<dbReference type="Pfam" id="PF01565">
    <property type="entry name" value="FAD_binding_4"/>
    <property type="match status" value="1"/>
</dbReference>
<evidence type="ECO:0000313" key="8">
    <source>
        <dbReference type="Proteomes" id="UP000639403"/>
    </source>
</evidence>
<dbReference type="Gene3D" id="3.30.465.10">
    <property type="match status" value="1"/>
</dbReference>
<evidence type="ECO:0000259" key="6">
    <source>
        <dbReference type="PROSITE" id="PS51387"/>
    </source>
</evidence>
<feature type="signal peptide" evidence="5">
    <location>
        <begin position="1"/>
        <end position="16"/>
    </location>
</feature>
<feature type="chain" id="PRO_5034240670" description="FAD-binding PCMH-type domain-containing protein" evidence="5">
    <location>
        <begin position="17"/>
        <end position="469"/>
    </location>
</feature>
<dbReference type="EMBL" id="JADOXO010000659">
    <property type="protein sequence ID" value="KAF9801524.1"/>
    <property type="molecule type" value="Genomic_DNA"/>
</dbReference>
<reference evidence="7" key="1">
    <citation type="submission" date="2020-11" db="EMBL/GenBank/DDBJ databases">
        <authorList>
            <person name="Koelle M."/>
            <person name="Horta M.A.C."/>
            <person name="Nowrousian M."/>
            <person name="Ohm R.A."/>
            <person name="Benz P."/>
            <person name="Pilgard A."/>
        </authorList>
    </citation>
    <scope>NUCLEOTIDE SEQUENCE</scope>
    <source>
        <strain evidence="7">FPRL280</strain>
    </source>
</reference>
<dbReference type="InterPro" id="IPR050416">
    <property type="entry name" value="FAD-linked_Oxidoreductase"/>
</dbReference>
<dbReference type="AlphaFoldDB" id="A0A8H7NT57"/>
<dbReference type="GO" id="GO:0071949">
    <property type="term" value="F:FAD binding"/>
    <property type="evidence" value="ECO:0007669"/>
    <property type="project" value="InterPro"/>
</dbReference>
<dbReference type="InterPro" id="IPR006094">
    <property type="entry name" value="Oxid_FAD_bind_N"/>
</dbReference>
<comment type="caution">
    <text evidence="7">The sequence shown here is derived from an EMBL/GenBank/DDBJ whole genome shotgun (WGS) entry which is preliminary data.</text>
</comment>
<dbReference type="Gene3D" id="3.40.462.20">
    <property type="match status" value="1"/>
</dbReference>
<keyword evidence="4" id="KW-0560">Oxidoreductase</keyword>
<dbReference type="InterPro" id="IPR016166">
    <property type="entry name" value="FAD-bd_PCMH"/>
</dbReference>
<dbReference type="PANTHER" id="PTHR42973:SF13">
    <property type="entry name" value="FAD-BINDING PCMH-TYPE DOMAIN-CONTAINING PROTEIN"/>
    <property type="match status" value="1"/>
</dbReference>
<reference evidence="7" key="2">
    <citation type="journal article" name="Front. Microbiol.">
        <title>Degradative Capacity of Two Strains of Rhodonia placenta: From Phenotype to Genotype.</title>
        <authorList>
            <person name="Kolle M."/>
            <person name="Horta M.A.C."/>
            <person name="Nowrousian M."/>
            <person name="Ohm R.A."/>
            <person name="Benz J.P."/>
            <person name="Pilgard A."/>
        </authorList>
    </citation>
    <scope>NUCLEOTIDE SEQUENCE</scope>
    <source>
        <strain evidence="7">FPRL280</strain>
    </source>
</reference>
<evidence type="ECO:0000256" key="5">
    <source>
        <dbReference type="SAM" id="SignalP"/>
    </source>
</evidence>
<gene>
    <name evidence="7" type="ORF">IEO21_10094</name>
</gene>
<sequence>MCHLVAVLAFLGVAATLESAVETSSAYCRSTVSTCQGIANAVSSASSVYYPGTSEDVGIILQILGENRTPFAIKGGGHIMNPGFSSTTGVQISMSRFNHVDYDPSSQTATIGAGLVWDDVYSVLDRYSVNVVGGRNSGVGVAGLTLGGGYSWLTNQYGLVLDTVQMFQLVLPDGSVTNVTQSSDPVLFFGLKGGYNNFGVVTAFTLQTHPQGQVWGGTIIYPNSSINDVSAATVAFTTNVTDPKAAIITYYGYDEGNASFIIASVDIFYDAPTPPDGIFDDFLAIPSLESNVQTRSFLSLVQAVTTAMPATFRGYFDTVPLADVTSDFLDAVVAESEYWSKQLVSDSELLIVYGIEPFLPDILTHGGPSAYPWTRAQRYQPTNVIFIWSNPAYDDFANAAIQTTARLKSAAAQGPNVDDAGIPSYPNYAFETTPVSQIWGSALPTLTYLKQVYDPDNVMSLAGGWKVPT</sequence>
<proteinExistence type="inferred from homology"/>
<dbReference type="PANTHER" id="PTHR42973">
    <property type="entry name" value="BINDING OXIDOREDUCTASE, PUTATIVE (AFU_ORTHOLOGUE AFUA_1G17690)-RELATED"/>
    <property type="match status" value="1"/>
</dbReference>
<evidence type="ECO:0000313" key="7">
    <source>
        <dbReference type="EMBL" id="KAF9801524.1"/>
    </source>
</evidence>
<name>A0A8H7NT57_9APHY</name>
<dbReference type="InterPro" id="IPR036318">
    <property type="entry name" value="FAD-bd_PCMH-like_sf"/>
</dbReference>
<dbReference type="PROSITE" id="PS51387">
    <property type="entry name" value="FAD_PCMH"/>
    <property type="match status" value="1"/>
</dbReference>
<feature type="domain" description="FAD-binding PCMH-type" evidence="6">
    <location>
        <begin position="41"/>
        <end position="211"/>
    </location>
</feature>
<keyword evidence="3" id="KW-0274">FAD</keyword>
<evidence type="ECO:0000256" key="1">
    <source>
        <dbReference type="ARBA" id="ARBA00005466"/>
    </source>
</evidence>
<dbReference type="InterPro" id="IPR016169">
    <property type="entry name" value="FAD-bd_PCMH_sub2"/>
</dbReference>
<evidence type="ECO:0000256" key="4">
    <source>
        <dbReference type="ARBA" id="ARBA00023002"/>
    </source>
</evidence>